<dbReference type="RefSeq" id="WP_233787323.1">
    <property type="nucleotide sequence ID" value="NZ_RSCL01000044.1"/>
</dbReference>
<evidence type="ECO:0000259" key="7">
    <source>
        <dbReference type="Pfam" id="PF05116"/>
    </source>
</evidence>
<reference evidence="9" key="2">
    <citation type="journal article" date="2019" name="Genome Biol. Evol.">
        <title>Day and night: Metabolic profiles and evolutionary relationships of six axenic non-marine cyanobacteria.</title>
        <authorList>
            <person name="Will S.E."/>
            <person name="Henke P."/>
            <person name="Boedeker C."/>
            <person name="Huang S."/>
            <person name="Brinkmann H."/>
            <person name="Rohde M."/>
            <person name="Jarek M."/>
            <person name="Friedl T."/>
            <person name="Seufert S."/>
            <person name="Schumacher M."/>
            <person name="Overmann J."/>
            <person name="Neumann-Schaal M."/>
            <person name="Petersen J."/>
        </authorList>
    </citation>
    <scope>NUCLEOTIDE SEQUENCE [LARGE SCALE GENOMIC DNA]</scope>
    <source>
        <strain evidence="9">PCC 7102</strain>
    </source>
</reference>
<accession>A0A433UMD9</accession>
<evidence type="ECO:0000256" key="4">
    <source>
        <dbReference type="ARBA" id="ARBA00022679"/>
    </source>
</evidence>
<feature type="domain" description="Glycosyl transferase family 1" evidence="6">
    <location>
        <begin position="258"/>
        <end position="436"/>
    </location>
</feature>
<dbReference type="InterPro" id="IPR044161">
    <property type="entry name" value="SPS"/>
</dbReference>
<dbReference type="SUPFAM" id="SSF56784">
    <property type="entry name" value="HAD-like"/>
    <property type="match status" value="1"/>
</dbReference>
<dbReference type="PANTHER" id="PTHR46039:SF5">
    <property type="entry name" value="SUCROSE-PHOSPHATE SYNTHASE 3-RELATED"/>
    <property type="match status" value="1"/>
</dbReference>
<evidence type="ECO:0000256" key="1">
    <source>
        <dbReference type="ARBA" id="ARBA00006530"/>
    </source>
</evidence>
<dbReference type="NCBIfam" id="TIGR02472">
    <property type="entry name" value="sucr_P_syn_N"/>
    <property type="match status" value="1"/>
</dbReference>
<dbReference type="AlphaFoldDB" id="A0A433UMD9"/>
<evidence type="ECO:0000256" key="3">
    <source>
        <dbReference type="ARBA" id="ARBA00022676"/>
    </source>
</evidence>
<keyword evidence="3" id="KW-0328">Glycosyltransferase</keyword>
<organism evidence="9 10">
    <name type="scientific">Dulcicalothrix desertica PCC 7102</name>
    <dbReference type="NCBI Taxonomy" id="232991"/>
    <lineage>
        <taxon>Bacteria</taxon>
        <taxon>Bacillati</taxon>
        <taxon>Cyanobacteriota</taxon>
        <taxon>Cyanophyceae</taxon>
        <taxon>Nostocales</taxon>
        <taxon>Calotrichaceae</taxon>
        <taxon>Dulcicalothrix</taxon>
    </lineage>
</organism>
<evidence type="ECO:0000256" key="2">
    <source>
        <dbReference type="ARBA" id="ARBA00012536"/>
    </source>
</evidence>
<evidence type="ECO:0000259" key="8">
    <source>
        <dbReference type="Pfam" id="PF13439"/>
    </source>
</evidence>
<feature type="domain" description="Glycosyltransferase subfamily 4-like N-terminal" evidence="8">
    <location>
        <begin position="44"/>
        <end position="240"/>
    </location>
</feature>
<reference evidence="9" key="1">
    <citation type="submission" date="2018-12" db="EMBL/GenBank/DDBJ databases">
        <authorList>
            <person name="Will S."/>
            <person name="Neumann-Schaal M."/>
            <person name="Henke P."/>
        </authorList>
    </citation>
    <scope>NUCLEOTIDE SEQUENCE</scope>
    <source>
        <strain evidence="9">PCC 7102</strain>
    </source>
</reference>
<dbReference type="GO" id="GO:0046524">
    <property type="term" value="F:sucrose-phosphate synthase activity"/>
    <property type="evidence" value="ECO:0007669"/>
    <property type="project" value="UniProtKB-EC"/>
</dbReference>
<dbReference type="CDD" id="cd03800">
    <property type="entry name" value="GT4_sucrose_synthase"/>
    <property type="match status" value="1"/>
</dbReference>
<comment type="similarity">
    <text evidence="1">Belongs to the glycosyltransferase 1 family.</text>
</comment>
<dbReference type="EC" id="2.4.1.14" evidence="2"/>
<evidence type="ECO:0000313" key="9">
    <source>
        <dbReference type="EMBL" id="RUS95001.1"/>
    </source>
</evidence>
<dbReference type="InterPro" id="IPR012822">
    <property type="entry name" value="SucroseP_synth_GlycoTrfase_dom"/>
</dbReference>
<comment type="caution">
    <text evidence="9">The sequence shown here is derived from an EMBL/GenBank/DDBJ whole genome shotgun (WGS) entry which is preliminary data.</text>
</comment>
<dbReference type="SUPFAM" id="SSF53756">
    <property type="entry name" value="UDP-Glycosyltransferase/glycogen phosphorylase"/>
    <property type="match status" value="1"/>
</dbReference>
<dbReference type="Pfam" id="PF00534">
    <property type="entry name" value="Glycos_transf_1"/>
    <property type="match status" value="1"/>
</dbReference>
<keyword evidence="4" id="KW-0808">Transferase</keyword>
<dbReference type="InterPro" id="IPR001296">
    <property type="entry name" value="Glyco_trans_1"/>
</dbReference>
<dbReference type="EMBL" id="RSCL01000044">
    <property type="protein sequence ID" value="RUS95001.1"/>
    <property type="molecule type" value="Genomic_DNA"/>
</dbReference>
<dbReference type="Pfam" id="PF13439">
    <property type="entry name" value="Glyco_transf_4"/>
    <property type="match status" value="1"/>
</dbReference>
<dbReference type="InterPro" id="IPR006379">
    <property type="entry name" value="HAD-SF_hydro_IIB"/>
</dbReference>
<dbReference type="Pfam" id="PF05116">
    <property type="entry name" value="S6PP"/>
    <property type="match status" value="1"/>
</dbReference>
<dbReference type="NCBIfam" id="TIGR02471">
    <property type="entry name" value="sucr_syn_bact_C"/>
    <property type="match status" value="1"/>
</dbReference>
<feature type="domain" description="Sucrose phosphatase-like" evidence="7">
    <location>
        <begin position="480"/>
        <end position="716"/>
    </location>
</feature>
<dbReference type="PANTHER" id="PTHR46039">
    <property type="entry name" value="SUCROSE-PHOSPHATE SYNTHASE 3-RELATED"/>
    <property type="match status" value="1"/>
</dbReference>
<protein>
    <recommendedName>
        <fullName evidence="2">sucrose-phosphate synthase</fullName>
        <ecNumber evidence="2">2.4.1.14</ecNumber>
    </recommendedName>
</protein>
<dbReference type="InterPro" id="IPR023214">
    <property type="entry name" value="HAD_sf"/>
</dbReference>
<evidence type="ECO:0000256" key="5">
    <source>
        <dbReference type="ARBA" id="ARBA00047471"/>
    </source>
</evidence>
<name>A0A433UMD9_9CYAN</name>
<dbReference type="NCBIfam" id="TIGR01484">
    <property type="entry name" value="HAD-SF-IIB"/>
    <property type="match status" value="1"/>
</dbReference>
<dbReference type="InterPro" id="IPR006380">
    <property type="entry name" value="SPP-like_dom"/>
</dbReference>
<sequence length="720" mass="80423">MQTNSTELMMSNKSTTKPCYILLISIHGLIRGHNLELGRDADTGGQTKYVVELAKALALQPDVERVDLVTRRVVDSAVDADYSAASESLGAGVQIVRIEAGPNGYIAKEELWSHLDGFADRLFAWLHEQPRLPDIIHTHYADAGYVGVRLSHLTGLPLVHTGHSLGRDKYRRLLALGMTMEDIEQRYHMLQRISAEEDTLSNADLVITSTYNEIEDQYELYDCYTPEKMVVIPPGTDLEQFYPPRVGGETIEFKQTLEKFLKLPDKPIILALSRPDERKNIVTLLDAYGQSSHLQELANLVIVAGNRDDIRELNEGAQNVLTELLLVVDCYELYGCVALPKHHTSREVADIYRLAASSKGVFVNPALTEPFGLTLLEAAASGLPLVATENGGPVDIIGNCHNGLLVDPLNSNAITEALLTILSDSTLWEQYSENGLKNVAKFYSWDAHAQTYLRKIQPLLQHEPLSKPTLPPKASSYRKRAIFTSIDNTLLGDAEALSQFVQVIRQHHREFLFGIATGRRFDSALKLFKTHGIPTPDILITSLGTEIYYPPQLTADVAWNHHIDRGWTPQVLRRLCDPLPGLTLQPKSEQSRFKISYYYDASIAPSLEEILSLLRQQELSVNTTLSFGQYLDFVPARASKGQAVRYVAKQWNIPLDRFLVSGGSGGDEDMLRGNTLGVVIANRHREELSSLTNTERVYFAEGAHAWGILEAIKHYNFFNL</sequence>
<proteinExistence type="inferred from homology"/>
<gene>
    <name evidence="9" type="primary">sps</name>
    <name evidence="9" type="ORF">DSM106972_091610</name>
</gene>
<dbReference type="Proteomes" id="UP000271624">
    <property type="component" value="Unassembled WGS sequence"/>
</dbReference>
<dbReference type="GO" id="GO:0016791">
    <property type="term" value="F:phosphatase activity"/>
    <property type="evidence" value="ECO:0007669"/>
    <property type="project" value="UniProtKB-ARBA"/>
</dbReference>
<dbReference type="Gene3D" id="3.40.50.1000">
    <property type="entry name" value="HAD superfamily/HAD-like"/>
    <property type="match status" value="1"/>
</dbReference>
<dbReference type="InterPro" id="IPR028098">
    <property type="entry name" value="Glyco_trans_4-like_N"/>
</dbReference>
<dbReference type="Gene3D" id="3.40.50.2000">
    <property type="entry name" value="Glycogen Phosphorylase B"/>
    <property type="match status" value="2"/>
</dbReference>
<dbReference type="InterPro" id="IPR036412">
    <property type="entry name" value="HAD-like_sf"/>
</dbReference>
<evidence type="ECO:0000313" key="10">
    <source>
        <dbReference type="Proteomes" id="UP000271624"/>
    </source>
</evidence>
<evidence type="ECO:0000259" key="6">
    <source>
        <dbReference type="Pfam" id="PF00534"/>
    </source>
</evidence>
<dbReference type="InterPro" id="IPR012821">
    <property type="entry name" value="Sucrose_P_synth_Pase-like_dom"/>
</dbReference>
<dbReference type="Gene3D" id="3.90.1070.10">
    <property type="match status" value="1"/>
</dbReference>
<keyword evidence="10" id="KW-1185">Reference proteome</keyword>
<comment type="catalytic activity">
    <reaction evidence="5">
        <text>beta-D-fructose 6-phosphate + UDP-alpha-D-glucose = sucrose 6(F)-phosphate + UDP + H(+)</text>
        <dbReference type="Rhea" id="RHEA:22172"/>
        <dbReference type="ChEBI" id="CHEBI:15378"/>
        <dbReference type="ChEBI" id="CHEBI:57634"/>
        <dbReference type="ChEBI" id="CHEBI:57723"/>
        <dbReference type="ChEBI" id="CHEBI:58223"/>
        <dbReference type="ChEBI" id="CHEBI:58885"/>
        <dbReference type="EC" id="2.4.1.14"/>
    </reaction>
</comment>